<sequence length="254" mass="28568">MTILVTRPSPAGEELVSRLRALGQEAWSFPLIEFCPGQELPQLPALLDTLTPDDLLFALSQHAVSFANAHLQRLGRRWPRAVEAFAIGRTTALALHQVSGWHIHYPRDREISEVLLQLPELQNVAGKRALILRGNGGRELLGETLTERGAAVTFCECYQRSAKIYDGTQEAHRWHTRGITTLVVTSGEMLRQLHDLMPPWYRANWLLRCRLVVVSERLATLARELGWQNILVADNADNDALLRALQSLLHGKPQ</sequence>
<comment type="catalytic activity">
    <reaction evidence="8 9">
        <text>hydroxymethylbilane = uroporphyrinogen III + H2O</text>
        <dbReference type="Rhea" id="RHEA:18965"/>
        <dbReference type="ChEBI" id="CHEBI:15377"/>
        <dbReference type="ChEBI" id="CHEBI:57308"/>
        <dbReference type="ChEBI" id="CHEBI:57845"/>
        <dbReference type="EC" id="4.2.1.75"/>
    </reaction>
</comment>
<reference evidence="12 13" key="1">
    <citation type="submission" date="2016-12" db="EMBL/GenBank/DDBJ databases">
        <title>Analysis of the Molecular Diversity Among Cronobacter Species Isolated from Filth Flies Using a Pan Genomic DNA Microarray.</title>
        <authorList>
            <person name="Pava-Ripoll M."/>
            <person name="Tall B."/>
            <person name="Farber J."/>
            <person name="Fanning S."/>
            <person name="Lehner A."/>
            <person name="Stephan R."/>
            <person name="Pagotto F."/>
            <person name="Iverson C."/>
            <person name="Ziobro G."/>
            <person name="Miller A."/>
            <person name="Pearson R."/>
            <person name="Yan Q."/>
            <person name="Kim M."/>
            <person name="Jeong S."/>
            <person name="Park J."/>
            <person name="Jun S."/>
            <person name="Choi H."/>
            <person name="Chung T."/>
            <person name="Yoo Y."/>
            <person name="Park E."/>
            <person name="Hwang S."/>
            <person name="Lee B."/>
            <person name="Sathyamoorthy V."/>
            <person name="Carter L."/>
            <person name="Mammel M."/>
            <person name="Jackson S."/>
            <person name="Kothary M."/>
            <person name="Patel I."/>
            <person name="Grim C."/>
            <person name="Gopinath G."/>
            <person name="Gangiredla J."/>
            <person name="Chase H."/>
        </authorList>
    </citation>
    <scope>NUCLEOTIDE SEQUENCE [LARGE SCALE GENOMIC DNA]</scope>
    <source>
        <strain evidence="12 13">MOD1-Md1s</strain>
    </source>
</reference>
<reference evidence="11 14" key="2">
    <citation type="submission" date="2019-08" db="EMBL/GenBank/DDBJ databases">
        <title>Prevalence, distribution, and phylogeny of type two toxin-antitoxin genes possessed by Cronobacter species where C. sakazakii homologs follow sequence type lineages.</title>
        <authorList>
            <person name="Finkelstein S."/>
            <person name="Negrete F."/>
            <person name="Jang H."/>
            <person name="Gopinath G.R."/>
            <person name="Tall B.D."/>
        </authorList>
    </citation>
    <scope>NUCLEOTIDE SEQUENCE [LARGE SCALE GENOMIC DNA]</scope>
    <source>
        <strain evidence="11 14">MOD1_GK1257</strain>
    </source>
</reference>
<feature type="domain" description="Tetrapyrrole biosynthesis uroporphyrinogen III synthase" evidence="10">
    <location>
        <begin position="14"/>
        <end position="242"/>
    </location>
</feature>
<comment type="similarity">
    <text evidence="2 9">Belongs to the uroporphyrinogen-III synthase family.</text>
</comment>
<evidence type="ECO:0000256" key="4">
    <source>
        <dbReference type="ARBA" id="ARBA00023239"/>
    </source>
</evidence>
<dbReference type="GO" id="GO:0006780">
    <property type="term" value="P:uroporphyrinogen III biosynthetic process"/>
    <property type="evidence" value="ECO:0007669"/>
    <property type="project" value="UniProtKB-UniRule"/>
</dbReference>
<dbReference type="InterPro" id="IPR003754">
    <property type="entry name" value="4pyrrol_synth_uPrphyn_synth"/>
</dbReference>
<keyword evidence="14" id="KW-1185">Reference proteome</keyword>
<dbReference type="Proteomes" id="UP000469927">
    <property type="component" value="Unassembled WGS sequence"/>
</dbReference>
<evidence type="ECO:0000256" key="3">
    <source>
        <dbReference type="ARBA" id="ARBA00013109"/>
    </source>
</evidence>
<dbReference type="SUPFAM" id="SSF69618">
    <property type="entry name" value="HemD-like"/>
    <property type="match status" value="1"/>
</dbReference>
<evidence type="ECO:0000313" key="12">
    <source>
        <dbReference type="EMBL" id="PUX13128.1"/>
    </source>
</evidence>
<dbReference type="PANTHER" id="PTHR38042:SF1">
    <property type="entry name" value="UROPORPHYRINOGEN-III SYNTHASE, CHLOROPLASTIC"/>
    <property type="match status" value="1"/>
</dbReference>
<evidence type="ECO:0000313" key="14">
    <source>
        <dbReference type="Proteomes" id="UP000469927"/>
    </source>
</evidence>
<dbReference type="Proteomes" id="UP000244378">
    <property type="component" value="Unassembled WGS sequence"/>
</dbReference>
<dbReference type="EC" id="4.2.1.75" evidence="3 9"/>
<organism evidence="12 13">
    <name type="scientific">Cronobacter muytjensii</name>
    <dbReference type="NCBI Taxonomy" id="413501"/>
    <lineage>
        <taxon>Bacteria</taxon>
        <taxon>Pseudomonadati</taxon>
        <taxon>Pseudomonadota</taxon>
        <taxon>Gammaproteobacteria</taxon>
        <taxon>Enterobacterales</taxon>
        <taxon>Enterobacteriaceae</taxon>
        <taxon>Cronobacter</taxon>
    </lineage>
</organism>
<comment type="caution">
    <text evidence="12">The sequence shown here is derived from an EMBL/GenBank/DDBJ whole genome shotgun (WGS) entry which is preliminary data.</text>
</comment>
<keyword evidence="5 9" id="KW-0627">Porphyrin biosynthesis</keyword>
<dbReference type="AlphaFoldDB" id="A0A2T7ARR4"/>
<dbReference type="InterPro" id="IPR036108">
    <property type="entry name" value="4pyrrol_syn_uPrphyn_synt_sf"/>
</dbReference>
<dbReference type="GO" id="GO:0006782">
    <property type="term" value="P:protoporphyrinogen IX biosynthetic process"/>
    <property type="evidence" value="ECO:0007669"/>
    <property type="project" value="UniProtKB-UniRule"/>
</dbReference>
<evidence type="ECO:0000256" key="5">
    <source>
        <dbReference type="ARBA" id="ARBA00023244"/>
    </source>
</evidence>
<evidence type="ECO:0000256" key="7">
    <source>
        <dbReference type="ARBA" id="ARBA00040167"/>
    </source>
</evidence>
<evidence type="ECO:0000256" key="6">
    <source>
        <dbReference type="ARBA" id="ARBA00037589"/>
    </source>
</evidence>
<name>A0A2T7ARR4_9ENTR</name>
<comment type="function">
    <text evidence="6 9">Catalyzes cyclization of the linear tetrapyrrole, hydroxymethylbilane, to the macrocyclic uroporphyrinogen III.</text>
</comment>
<evidence type="ECO:0000259" key="10">
    <source>
        <dbReference type="Pfam" id="PF02602"/>
    </source>
</evidence>
<dbReference type="UniPathway" id="UPA00251">
    <property type="reaction ID" value="UER00320"/>
</dbReference>
<proteinExistence type="inferred from homology"/>
<dbReference type="NCBIfam" id="NF004582">
    <property type="entry name" value="PRK05928.1-1"/>
    <property type="match status" value="1"/>
</dbReference>
<dbReference type="Pfam" id="PF02602">
    <property type="entry name" value="HEM4"/>
    <property type="match status" value="1"/>
</dbReference>
<dbReference type="Gene3D" id="3.40.50.10090">
    <property type="match status" value="2"/>
</dbReference>
<dbReference type="InterPro" id="IPR039793">
    <property type="entry name" value="UROS/Hem4"/>
</dbReference>
<dbReference type="OrthoDB" id="9787650at2"/>
<evidence type="ECO:0000256" key="2">
    <source>
        <dbReference type="ARBA" id="ARBA00008133"/>
    </source>
</evidence>
<evidence type="ECO:0000313" key="11">
    <source>
        <dbReference type="EMBL" id="KAB0883675.1"/>
    </source>
</evidence>
<dbReference type="EMBL" id="WAGD01000014">
    <property type="protein sequence ID" value="KAB0883675.1"/>
    <property type="molecule type" value="Genomic_DNA"/>
</dbReference>
<dbReference type="PANTHER" id="PTHR38042">
    <property type="entry name" value="UROPORPHYRINOGEN-III SYNTHASE, CHLOROPLASTIC"/>
    <property type="match status" value="1"/>
</dbReference>
<gene>
    <name evidence="11" type="primary">hemD</name>
    <name evidence="12" type="ORF">AUN14_13340</name>
    <name evidence="11" type="ORF">FZI19_06270</name>
</gene>
<accession>A0A2T7ARR4</accession>
<dbReference type="GO" id="GO:0004852">
    <property type="term" value="F:uroporphyrinogen-III synthase activity"/>
    <property type="evidence" value="ECO:0007669"/>
    <property type="project" value="UniProtKB-UniRule"/>
</dbReference>
<evidence type="ECO:0000256" key="8">
    <source>
        <dbReference type="ARBA" id="ARBA00048617"/>
    </source>
</evidence>
<protein>
    <recommendedName>
        <fullName evidence="7 9">Uroporphyrinogen-III synthase</fullName>
        <ecNumber evidence="3 9">4.2.1.75</ecNumber>
    </recommendedName>
</protein>
<evidence type="ECO:0000256" key="9">
    <source>
        <dbReference type="RuleBase" id="RU366031"/>
    </source>
</evidence>
<dbReference type="RefSeq" id="WP_075193441.1">
    <property type="nucleotide sequence ID" value="NZ_JADKNN010000037.1"/>
</dbReference>
<comment type="pathway">
    <text evidence="1 9">Porphyrin-containing compound metabolism; protoporphyrin-IX biosynthesis; coproporphyrinogen-III from 5-aminolevulinate: step 3/4.</text>
</comment>
<evidence type="ECO:0000313" key="13">
    <source>
        <dbReference type="Proteomes" id="UP000244378"/>
    </source>
</evidence>
<dbReference type="EMBL" id="MSAE01000026">
    <property type="protein sequence ID" value="PUX13128.1"/>
    <property type="molecule type" value="Genomic_DNA"/>
</dbReference>
<evidence type="ECO:0000256" key="1">
    <source>
        <dbReference type="ARBA" id="ARBA00004772"/>
    </source>
</evidence>
<dbReference type="CDD" id="cd06578">
    <property type="entry name" value="HemD"/>
    <property type="match status" value="1"/>
</dbReference>
<keyword evidence="4 9" id="KW-0456">Lyase</keyword>